<evidence type="ECO:0000313" key="1">
    <source>
        <dbReference type="EMBL" id="CAG9954371.1"/>
    </source>
</evidence>
<name>A0ACA9ULS3_BIOOC</name>
<comment type="caution">
    <text evidence="1">The sequence shown here is derived from an EMBL/GenBank/DDBJ whole genome shotgun (WGS) entry which is preliminary data.</text>
</comment>
<organism evidence="1 2">
    <name type="scientific">Clonostachys rosea f. rosea IK726</name>
    <dbReference type="NCBI Taxonomy" id="1349383"/>
    <lineage>
        <taxon>Eukaryota</taxon>
        <taxon>Fungi</taxon>
        <taxon>Dikarya</taxon>
        <taxon>Ascomycota</taxon>
        <taxon>Pezizomycotina</taxon>
        <taxon>Sordariomycetes</taxon>
        <taxon>Hypocreomycetidae</taxon>
        <taxon>Hypocreales</taxon>
        <taxon>Bionectriaceae</taxon>
        <taxon>Clonostachys</taxon>
    </lineage>
</organism>
<keyword evidence="2" id="KW-1185">Reference proteome</keyword>
<evidence type="ECO:0000313" key="2">
    <source>
        <dbReference type="Proteomes" id="UP000836387"/>
    </source>
</evidence>
<reference evidence="1" key="2">
    <citation type="submission" date="2021-10" db="EMBL/GenBank/DDBJ databases">
        <authorList>
            <person name="Piombo E."/>
        </authorList>
    </citation>
    <scope>NUCLEOTIDE SEQUENCE</scope>
</reference>
<dbReference type="EMBL" id="CADEHS020000569">
    <property type="protein sequence ID" value="CAG9954371.1"/>
    <property type="molecule type" value="Genomic_DNA"/>
</dbReference>
<protein>
    <submittedName>
        <fullName evidence="1">Uncharacterized protein</fullName>
    </submittedName>
</protein>
<gene>
    <name evidence="1" type="ORF">CRV2_00016736</name>
</gene>
<accession>A0ACA9ULS3</accession>
<reference evidence="1" key="1">
    <citation type="submission" date="2020-04" db="EMBL/GenBank/DDBJ databases">
        <authorList>
            <person name="Broberg M."/>
        </authorList>
    </citation>
    <scope>NUCLEOTIDE SEQUENCE</scope>
</reference>
<proteinExistence type="predicted"/>
<sequence length="540" mass="59340">MDELEKKPVSKDRELSVTGDAQPEQIKKRFNFWTAVGISWEGWTASIAQGLTGGGPVGLFWGWIFVSIGIVCMSLALAEFVRRPICMGRKPSATLLLKDICMPILPLDEHICSWFTAWAGLAGLWIGTLSCAMGVAVQIQSYAVVSAGYEPQTWHTFMICAACCFVWILINVFAVNALHHLNTWCEYASLGVSKPQSPLNTSIDALAYVSLVLVWHVAGYIIVIAVLAACTPTKHDAQFVFTTFQNRTGWDNDFVSWSVSLLAALYAFFSLDSTSHFSEEIEKANIMVPRAKVALQAVSSALMTLPFIIAVLFCIGDIDAVLGSPIGLMSPFTQILINSTNSIPAGIILNMIGTTVAWLAGCDLTGATSRAIWSMARDKAIPEYFAHLHPSLNVPIRAMLLPIVPSLLVYMIYIWNTTAFYGIMAGVLVAFQLSYVVPIGLYIFYWAWKKDTVKGPFNLGKASFFCHVLAFFFGCFMFLFMSFPVYQPVTAQNMNYASVLVGGVLVISLISWFFYGRKHYQGPMAIVGIEGQLDPSGSEA</sequence>
<dbReference type="Proteomes" id="UP000836387">
    <property type="component" value="Unassembled WGS sequence"/>
</dbReference>